<name>A0A183FID0_HELPZ</name>
<protein>
    <submittedName>
        <fullName evidence="2 4">Uncharacterized protein</fullName>
    </submittedName>
</protein>
<feature type="region of interest" description="Disordered" evidence="1">
    <location>
        <begin position="56"/>
        <end position="88"/>
    </location>
</feature>
<evidence type="ECO:0000313" key="4">
    <source>
        <dbReference type="WBParaSite" id="HPBE_0000663701-mRNA-1"/>
    </source>
</evidence>
<dbReference type="OrthoDB" id="5965083at2759"/>
<accession>A0A3P7YWC3</accession>
<evidence type="ECO:0000256" key="1">
    <source>
        <dbReference type="SAM" id="MobiDB-lite"/>
    </source>
</evidence>
<proteinExistence type="predicted"/>
<evidence type="ECO:0000313" key="2">
    <source>
        <dbReference type="EMBL" id="VDO69113.1"/>
    </source>
</evidence>
<sequence length="88" mass="9603">MAAATGWRVDEKKWLDMDEPLETENEDVRNPSHDVPGTQETCQRRRSTCLGIQVDVPKTSSNVPGELGVPKTSSAKGGSLRGPVVRNQ</sequence>
<keyword evidence="3" id="KW-1185">Reference proteome</keyword>
<reference evidence="2 3" key="1">
    <citation type="submission" date="2018-11" db="EMBL/GenBank/DDBJ databases">
        <authorList>
            <consortium name="Pathogen Informatics"/>
        </authorList>
    </citation>
    <scope>NUCLEOTIDE SEQUENCE [LARGE SCALE GENOMIC DNA]</scope>
</reference>
<dbReference type="EMBL" id="UZAH01025708">
    <property type="protein sequence ID" value="VDO69113.1"/>
    <property type="molecule type" value="Genomic_DNA"/>
</dbReference>
<accession>A0A183FID0</accession>
<dbReference type="Proteomes" id="UP000050761">
    <property type="component" value="Unassembled WGS sequence"/>
</dbReference>
<gene>
    <name evidence="2" type="ORF">HPBE_LOCUS6638</name>
</gene>
<evidence type="ECO:0000313" key="3">
    <source>
        <dbReference type="Proteomes" id="UP000050761"/>
    </source>
</evidence>
<dbReference type="WBParaSite" id="HPBE_0000663701-mRNA-1">
    <property type="protein sequence ID" value="HPBE_0000663701-mRNA-1"/>
    <property type="gene ID" value="HPBE_0000663701"/>
</dbReference>
<dbReference type="AlphaFoldDB" id="A0A183FID0"/>
<reference evidence="4" key="2">
    <citation type="submission" date="2019-09" db="UniProtKB">
        <authorList>
            <consortium name="WormBaseParasite"/>
        </authorList>
    </citation>
    <scope>IDENTIFICATION</scope>
</reference>
<organism evidence="3 4">
    <name type="scientific">Heligmosomoides polygyrus</name>
    <name type="common">Parasitic roundworm</name>
    <dbReference type="NCBI Taxonomy" id="6339"/>
    <lineage>
        <taxon>Eukaryota</taxon>
        <taxon>Metazoa</taxon>
        <taxon>Ecdysozoa</taxon>
        <taxon>Nematoda</taxon>
        <taxon>Chromadorea</taxon>
        <taxon>Rhabditida</taxon>
        <taxon>Rhabditina</taxon>
        <taxon>Rhabditomorpha</taxon>
        <taxon>Strongyloidea</taxon>
        <taxon>Heligmosomidae</taxon>
        <taxon>Heligmosomoides</taxon>
    </lineage>
</organism>
<feature type="region of interest" description="Disordered" evidence="1">
    <location>
        <begin position="1"/>
        <end position="44"/>
    </location>
</feature>